<sequence length="170" mass="18640">MYKHCTQSWSSSWDSDLSSVLLLLHLIPPSAQGRKRPGKVSGSQAEKHLVVFKKTGTSIQEHLDAITTSLDKNAIPCRHILCLAHHTTPCSTTCTRSFKPQHNIDVGKVKECPCVAEVRARKHLNTKHTEYTDQQFDTVHLNSAGQVTANVDEAATTSVTANVDQGANNI</sequence>
<dbReference type="AlphaFoldDB" id="A0AA47NA60"/>
<feature type="chain" id="PRO_5041412261" evidence="1">
    <location>
        <begin position="34"/>
        <end position="170"/>
    </location>
</feature>
<reference evidence="2" key="1">
    <citation type="journal article" date="2023" name="Front. Mar. Sci.">
        <title>A new Merluccius polli reference genome to investigate the effects of global change in West African waters.</title>
        <authorList>
            <person name="Mateo J.L."/>
            <person name="Blanco-Fernandez C."/>
            <person name="Garcia-Vazquez E."/>
            <person name="Machado-Schiaffino G."/>
        </authorList>
    </citation>
    <scope>NUCLEOTIDE SEQUENCE</scope>
    <source>
        <strain evidence="2">C29</strain>
        <tissue evidence="2">Fin</tissue>
    </source>
</reference>
<comment type="caution">
    <text evidence="2">The sequence shown here is derived from an EMBL/GenBank/DDBJ whole genome shotgun (WGS) entry which is preliminary data.</text>
</comment>
<gene>
    <name evidence="2" type="ORF">N1851_002374</name>
</gene>
<name>A0AA47NA60_MERPO</name>
<proteinExistence type="predicted"/>
<dbReference type="EMBL" id="JAOPHQ010000292">
    <property type="protein sequence ID" value="KAK0155277.1"/>
    <property type="molecule type" value="Genomic_DNA"/>
</dbReference>
<protein>
    <submittedName>
        <fullName evidence="2">Uncharacterized protein</fullName>
    </submittedName>
</protein>
<keyword evidence="3" id="KW-1185">Reference proteome</keyword>
<feature type="signal peptide" evidence="1">
    <location>
        <begin position="1"/>
        <end position="33"/>
    </location>
</feature>
<evidence type="ECO:0000256" key="1">
    <source>
        <dbReference type="SAM" id="SignalP"/>
    </source>
</evidence>
<dbReference type="Proteomes" id="UP001174136">
    <property type="component" value="Unassembled WGS sequence"/>
</dbReference>
<evidence type="ECO:0000313" key="2">
    <source>
        <dbReference type="EMBL" id="KAK0155277.1"/>
    </source>
</evidence>
<accession>A0AA47NA60</accession>
<evidence type="ECO:0000313" key="3">
    <source>
        <dbReference type="Proteomes" id="UP001174136"/>
    </source>
</evidence>
<organism evidence="2 3">
    <name type="scientific">Merluccius polli</name>
    <name type="common">Benguela hake</name>
    <name type="synonym">Merluccius cadenati</name>
    <dbReference type="NCBI Taxonomy" id="89951"/>
    <lineage>
        <taxon>Eukaryota</taxon>
        <taxon>Metazoa</taxon>
        <taxon>Chordata</taxon>
        <taxon>Craniata</taxon>
        <taxon>Vertebrata</taxon>
        <taxon>Euteleostomi</taxon>
        <taxon>Actinopterygii</taxon>
        <taxon>Neopterygii</taxon>
        <taxon>Teleostei</taxon>
        <taxon>Neoteleostei</taxon>
        <taxon>Acanthomorphata</taxon>
        <taxon>Zeiogadaria</taxon>
        <taxon>Gadariae</taxon>
        <taxon>Gadiformes</taxon>
        <taxon>Gadoidei</taxon>
        <taxon>Merlucciidae</taxon>
        <taxon>Merluccius</taxon>
    </lineage>
</organism>
<keyword evidence="1" id="KW-0732">Signal</keyword>